<comment type="similarity">
    <text evidence="1">Belongs to the TenA family.</text>
</comment>
<dbReference type="UniPathway" id="UPA00060"/>
<dbReference type="SUPFAM" id="SSF48613">
    <property type="entry name" value="Heme oxygenase-like"/>
    <property type="match status" value="1"/>
</dbReference>
<feature type="domain" description="Thiaminase-2/PQQC" evidence="4">
    <location>
        <begin position="9"/>
        <end position="212"/>
    </location>
</feature>
<sequence length="227" mass="25962">MSLTQSLRQQHRQLWERMVTHPFVYEMGEGTLPVIAFRRYFLQDYVFVNDLVAMTALGMAKAPDLTAANHLNQFLTGILNPENDLFVRAFQELGASEAEYASASANPATQAFGDFLMRVGLEGTFEDVLMLLYVTEGTYLDWGTRLLEAGKRPDNPVYHEWIELHGPAVLGDLVGWIGEHLDRADLAHRRIRLEQIFRTALRYEYLFWEAAYHGHPGWPDQSFEASP</sequence>
<dbReference type="PANTHER" id="PTHR43198">
    <property type="entry name" value="BIFUNCTIONAL TH2 PROTEIN"/>
    <property type="match status" value="1"/>
</dbReference>
<keyword evidence="6" id="KW-1185">Reference proteome</keyword>
<dbReference type="GO" id="GO:0005829">
    <property type="term" value="C:cytosol"/>
    <property type="evidence" value="ECO:0007669"/>
    <property type="project" value="TreeGrafter"/>
</dbReference>
<dbReference type="AlphaFoldDB" id="W4LEG3"/>
<dbReference type="Proteomes" id="UP000019140">
    <property type="component" value="Unassembled WGS sequence"/>
</dbReference>
<dbReference type="InterPro" id="IPR016084">
    <property type="entry name" value="Haem_Oase-like_multi-hlx"/>
</dbReference>
<comment type="catalytic activity">
    <reaction evidence="1">
        <text>4-amino-5-aminomethyl-2-methylpyrimidine + H2O = 4-amino-5-hydroxymethyl-2-methylpyrimidine + NH4(+)</text>
        <dbReference type="Rhea" id="RHEA:31799"/>
        <dbReference type="ChEBI" id="CHEBI:15377"/>
        <dbReference type="ChEBI" id="CHEBI:16892"/>
        <dbReference type="ChEBI" id="CHEBI:28938"/>
        <dbReference type="ChEBI" id="CHEBI:63416"/>
        <dbReference type="EC" id="3.5.99.2"/>
    </reaction>
</comment>
<feature type="binding site" evidence="3">
    <location>
        <position position="82"/>
    </location>
    <ligand>
        <name>substrate</name>
    </ligand>
</feature>
<dbReference type="PIRSF" id="PIRSF003170">
    <property type="entry name" value="Pet18p"/>
    <property type="match status" value="1"/>
</dbReference>
<dbReference type="EC" id="3.5.99.2" evidence="1"/>
<dbReference type="Gene3D" id="1.20.910.10">
    <property type="entry name" value="Heme oxygenase-like"/>
    <property type="match status" value="1"/>
</dbReference>
<reference evidence="5 6" key="1">
    <citation type="journal article" date="2014" name="Nature">
        <title>An environmental bacterial taxon with a large and distinct metabolic repertoire.</title>
        <authorList>
            <person name="Wilson M.C."/>
            <person name="Mori T."/>
            <person name="Ruckert C."/>
            <person name="Uria A.R."/>
            <person name="Helf M.J."/>
            <person name="Takada K."/>
            <person name="Gernert C."/>
            <person name="Steffens U.A."/>
            <person name="Heycke N."/>
            <person name="Schmitt S."/>
            <person name="Rinke C."/>
            <person name="Helfrich E.J."/>
            <person name="Brachmann A.O."/>
            <person name="Gurgui C."/>
            <person name="Wakimoto T."/>
            <person name="Kracht M."/>
            <person name="Crusemann M."/>
            <person name="Hentschel U."/>
            <person name="Abe I."/>
            <person name="Matsunaga S."/>
            <person name="Kalinowski J."/>
            <person name="Takeyama H."/>
            <person name="Piel J."/>
        </authorList>
    </citation>
    <scope>NUCLEOTIDE SEQUENCE [LARGE SCALE GENOMIC DNA]</scope>
    <source>
        <strain evidence="6">TSY2</strain>
    </source>
</reference>
<dbReference type="CDD" id="cd19358">
    <property type="entry name" value="TenA_E_Spr0628-like"/>
    <property type="match status" value="1"/>
</dbReference>
<dbReference type="InterPro" id="IPR004305">
    <property type="entry name" value="Thiaminase-2/PQQC"/>
</dbReference>
<dbReference type="GO" id="GO:0050334">
    <property type="term" value="F:thiaminase activity"/>
    <property type="evidence" value="ECO:0007669"/>
    <property type="project" value="UniProtKB-UniRule"/>
</dbReference>
<dbReference type="InterPro" id="IPR050967">
    <property type="entry name" value="Thiamine_Salvage_TenA"/>
</dbReference>
<dbReference type="EMBL" id="AZHX01002275">
    <property type="protein sequence ID" value="ETW95736.1"/>
    <property type="molecule type" value="Genomic_DNA"/>
</dbReference>
<dbReference type="GO" id="GO:0009229">
    <property type="term" value="P:thiamine diphosphate biosynthetic process"/>
    <property type="evidence" value="ECO:0007669"/>
    <property type="project" value="UniProtKB-UniPathway"/>
</dbReference>
<evidence type="ECO:0000313" key="6">
    <source>
        <dbReference type="Proteomes" id="UP000019140"/>
    </source>
</evidence>
<dbReference type="HOGENOM" id="CLU_077537_3_0_7"/>
<dbReference type="InterPro" id="IPR026285">
    <property type="entry name" value="TenA_E"/>
</dbReference>
<feature type="active site" description="Proton donor" evidence="2">
    <location>
        <position position="204"/>
    </location>
</feature>
<evidence type="ECO:0000259" key="4">
    <source>
        <dbReference type="Pfam" id="PF03070"/>
    </source>
</evidence>
<name>W4LEG3_9BACT</name>
<feature type="binding site" evidence="3">
    <location>
        <position position="44"/>
    </location>
    <ligand>
        <name>substrate</name>
    </ligand>
</feature>
<dbReference type="Pfam" id="PF03070">
    <property type="entry name" value="TENA_THI-4"/>
    <property type="match status" value="1"/>
</dbReference>
<evidence type="ECO:0000256" key="2">
    <source>
        <dbReference type="PIRSR" id="PIRSR003170-1"/>
    </source>
</evidence>
<organism evidence="5 6">
    <name type="scientific">Candidatus Entotheonella gemina</name>
    <dbReference type="NCBI Taxonomy" id="1429439"/>
    <lineage>
        <taxon>Bacteria</taxon>
        <taxon>Pseudomonadati</taxon>
        <taxon>Nitrospinota/Tectimicrobiota group</taxon>
        <taxon>Candidatus Tectimicrobiota</taxon>
        <taxon>Candidatus Entotheonellia</taxon>
        <taxon>Candidatus Entotheonellales</taxon>
        <taxon>Candidatus Entotheonellaceae</taxon>
        <taxon>Candidatus Entotheonella</taxon>
    </lineage>
</organism>
<evidence type="ECO:0000313" key="5">
    <source>
        <dbReference type="EMBL" id="ETW95736.1"/>
    </source>
</evidence>
<keyword evidence="1" id="KW-0784">Thiamine biosynthesis</keyword>
<gene>
    <name evidence="5" type="ORF">ETSY2_47650</name>
</gene>
<feature type="binding site" evidence="3">
    <location>
        <position position="136"/>
    </location>
    <ligand>
        <name>substrate</name>
    </ligand>
</feature>
<comment type="function">
    <text evidence="1">Catalyzes an amino-pyrimidine hydrolysis reaction at the C5' of the pyrimidine moiety of thiamine compounds, a reaction that is part of a thiamine salvage pathway. Thus, catalyzes the conversion of 4-amino-5-aminomethyl-2-methylpyrimidine to 4-amino-5-hydroxymethyl-2-methylpyrimidine (HMP).</text>
</comment>
<proteinExistence type="inferred from homology"/>
<protein>
    <recommendedName>
        <fullName evidence="1">Aminopyrimidine aminohydrolase</fullName>
        <ecNumber evidence="1">3.5.99.2</ecNumber>
    </recommendedName>
</protein>
<comment type="pathway">
    <text evidence="1">Cofactor biosynthesis; thiamine diphosphate biosynthesis.</text>
</comment>
<comment type="caution">
    <text evidence="5">The sequence shown here is derived from an EMBL/GenBank/DDBJ whole genome shotgun (WGS) entry which is preliminary data.</text>
</comment>
<comment type="catalytic activity">
    <reaction evidence="1">
        <text>thiamine + H2O = 5-(2-hydroxyethyl)-4-methylthiazole + 4-amino-5-hydroxymethyl-2-methylpyrimidine + H(+)</text>
        <dbReference type="Rhea" id="RHEA:17509"/>
        <dbReference type="ChEBI" id="CHEBI:15377"/>
        <dbReference type="ChEBI" id="CHEBI:15378"/>
        <dbReference type="ChEBI" id="CHEBI:16892"/>
        <dbReference type="ChEBI" id="CHEBI:17957"/>
        <dbReference type="ChEBI" id="CHEBI:18385"/>
        <dbReference type="EC" id="3.5.99.2"/>
    </reaction>
</comment>
<evidence type="ECO:0000256" key="3">
    <source>
        <dbReference type="PIRSR" id="PIRSR003170-2"/>
    </source>
</evidence>
<keyword evidence="1" id="KW-0378">Hydrolase</keyword>
<accession>W4LEG3</accession>
<evidence type="ECO:0000256" key="1">
    <source>
        <dbReference type="PIRNR" id="PIRNR003170"/>
    </source>
</evidence>
<dbReference type="GO" id="GO:0009228">
    <property type="term" value="P:thiamine biosynthetic process"/>
    <property type="evidence" value="ECO:0007669"/>
    <property type="project" value="UniProtKB-KW"/>
</dbReference>
<dbReference type="PANTHER" id="PTHR43198:SF2">
    <property type="entry name" value="SI:CH1073-67J19.1-RELATED"/>
    <property type="match status" value="1"/>
</dbReference>